<dbReference type="Proteomes" id="UP000198512">
    <property type="component" value="Unassembled WGS sequence"/>
</dbReference>
<dbReference type="EMBL" id="FOFP01000014">
    <property type="protein sequence ID" value="SER06860.1"/>
    <property type="molecule type" value="Genomic_DNA"/>
</dbReference>
<proteinExistence type="predicted"/>
<dbReference type="SUPFAM" id="SSF53850">
    <property type="entry name" value="Periplasmic binding protein-like II"/>
    <property type="match status" value="1"/>
</dbReference>
<evidence type="ECO:0000313" key="2">
    <source>
        <dbReference type="EMBL" id="SER06860.1"/>
    </source>
</evidence>
<dbReference type="Gene3D" id="3.40.190.10">
    <property type="entry name" value="Periplasmic binding protein-like II"/>
    <property type="match status" value="2"/>
</dbReference>
<keyword evidence="1" id="KW-0732">Signal</keyword>
<organism evidence="2 3">
    <name type="scientific">Pseudomonas cuatrocienegasensis</name>
    <dbReference type="NCBI Taxonomy" id="543360"/>
    <lineage>
        <taxon>Bacteria</taxon>
        <taxon>Pseudomonadati</taxon>
        <taxon>Pseudomonadota</taxon>
        <taxon>Gammaproteobacteria</taxon>
        <taxon>Pseudomonadales</taxon>
        <taxon>Pseudomonadaceae</taxon>
        <taxon>Pseudomonas</taxon>
    </lineage>
</organism>
<keyword evidence="3" id="KW-1185">Reference proteome</keyword>
<protein>
    <submittedName>
        <fullName evidence="2">Polar amino acid transport system substrate-binding protein</fullName>
    </submittedName>
</protein>
<accession>A0ABY1BKW3</accession>
<dbReference type="PANTHER" id="PTHR38834">
    <property type="entry name" value="PERIPLASMIC SUBSTRATE BINDING PROTEIN FAMILY 3"/>
    <property type="match status" value="1"/>
</dbReference>
<feature type="chain" id="PRO_5045542050" evidence="1">
    <location>
        <begin position="21"/>
        <end position="242"/>
    </location>
</feature>
<sequence>MRSIRLVPLMLVLLSPMVFAARTLELFMPDAPPLTFLNFHKGYGMVGDVTLAAIARANHPVVLQVAPWARAQKQVSEGRDLLIIPLSRTPERESLYTWIVPIMPLERAFFSLDTPVRDFAEARQRYQRIAVGLGTAQLEILKNEGFQPEQIVALELGDKPMRMLELGRVDAWFTGVPEGLYGQLAPDAPVLQMSAPLASTPLYLACSLDCDPALVKRLREAVESLLAEGTAQRMGEAYLPSR</sequence>
<evidence type="ECO:0000313" key="3">
    <source>
        <dbReference type="Proteomes" id="UP000198512"/>
    </source>
</evidence>
<reference evidence="2 3" key="1">
    <citation type="submission" date="2016-10" db="EMBL/GenBank/DDBJ databases">
        <authorList>
            <person name="Varghese N."/>
            <person name="Submissions S."/>
        </authorList>
    </citation>
    <scope>NUCLEOTIDE SEQUENCE [LARGE SCALE GENOMIC DNA]</scope>
    <source>
        <strain evidence="2 3">CIP 109853</strain>
    </source>
</reference>
<gene>
    <name evidence="2" type="ORF">SAMN05216600_114100</name>
</gene>
<comment type="caution">
    <text evidence="2">The sequence shown here is derived from an EMBL/GenBank/DDBJ whole genome shotgun (WGS) entry which is preliminary data.</text>
</comment>
<name>A0ABY1BKW3_9PSED</name>
<evidence type="ECO:0000256" key="1">
    <source>
        <dbReference type="SAM" id="SignalP"/>
    </source>
</evidence>
<dbReference type="RefSeq" id="WP_244168372.1">
    <property type="nucleotide sequence ID" value="NZ_FOFP01000014.1"/>
</dbReference>
<feature type="signal peptide" evidence="1">
    <location>
        <begin position="1"/>
        <end position="20"/>
    </location>
</feature>
<dbReference type="PANTHER" id="PTHR38834:SF3">
    <property type="entry name" value="SOLUTE-BINDING PROTEIN FAMILY 3_N-TERMINAL DOMAIN-CONTAINING PROTEIN"/>
    <property type="match status" value="1"/>
</dbReference>